<evidence type="ECO:0000259" key="2">
    <source>
        <dbReference type="Pfam" id="PF24322"/>
    </source>
</evidence>
<evidence type="ECO:0000256" key="1">
    <source>
        <dbReference type="SAM" id="MobiDB-lite"/>
    </source>
</evidence>
<feature type="region of interest" description="Disordered" evidence="1">
    <location>
        <begin position="92"/>
        <end position="140"/>
    </location>
</feature>
<protein>
    <recommendedName>
        <fullName evidence="2">T6SS Tle3 phospholipase effector alpha/beta domain-containing protein</fullName>
    </recommendedName>
</protein>
<comment type="caution">
    <text evidence="3">The sequence shown here is derived from an EMBL/GenBank/DDBJ whole genome shotgun (WGS) entry which is preliminary data.</text>
</comment>
<gene>
    <name evidence="3" type="ORF">DNK49_16590</name>
</gene>
<evidence type="ECO:0000313" key="3">
    <source>
        <dbReference type="EMBL" id="PZA15362.1"/>
    </source>
</evidence>
<dbReference type="Proteomes" id="UP000248259">
    <property type="component" value="Unassembled WGS sequence"/>
</dbReference>
<keyword evidence="4" id="KW-1185">Reference proteome</keyword>
<dbReference type="InterPro" id="IPR056221">
    <property type="entry name" value="Tle3_ab_dom"/>
</dbReference>
<feature type="domain" description="T6SS Tle3 phospholipase effector alpha/beta" evidence="2">
    <location>
        <begin position="50"/>
        <end position="69"/>
    </location>
</feature>
<proteinExistence type="predicted"/>
<name>A0A323UQR8_9RHOO</name>
<evidence type="ECO:0000313" key="4">
    <source>
        <dbReference type="Proteomes" id="UP000248259"/>
    </source>
</evidence>
<accession>A0A323UQR8</accession>
<sequence>MITLTFFHALPFMLDQSTCLPSGNARVIGGGTCLLLPDRSVCRFVATLPLPGVVILVHGVNSDGEWYPRPSRSDWRGRRHYHANALPPPRCRRNWSSWPRTSVRRASDRRLGREGQQGSPTREPQAHQGQEPGLDRNKSR</sequence>
<dbReference type="Pfam" id="PF24322">
    <property type="entry name" value="Tle3"/>
    <property type="match status" value="1"/>
</dbReference>
<dbReference type="AlphaFoldDB" id="A0A323UQR8"/>
<dbReference type="EMBL" id="QKOE01000014">
    <property type="protein sequence ID" value="PZA15362.1"/>
    <property type="molecule type" value="Genomic_DNA"/>
</dbReference>
<organism evidence="3 4">
    <name type="scientific">Parazoarcus communis SWub3 = DSM 12120</name>
    <dbReference type="NCBI Taxonomy" id="1121029"/>
    <lineage>
        <taxon>Bacteria</taxon>
        <taxon>Pseudomonadati</taxon>
        <taxon>Pseudomonadota</taxon>
        <taxon>Betaproteobacteria</taxon>
        <taxon>Rhodocyclales</taxon>
        <taxon>Zoogloeaceae</taxon>
        <taxon>Parazoarcus</taxon>
    </lineage>
</organism>
<reference evidence="3 4" key="1">
    <citation type="submission" date="2018-06" db="EMBL/GenBank/DDBJ databases">
        <title>Azoarcus communis strain SWub3 genome.</title>
        <authorList>
            <person name="Zorraquino Salvo V."/>
            <person name="Toubiana D."/>
            <person name="Blumwald E."/>
        </authorList>
    </citation>
    <scope>NUCLEOTIDE SEQUENCE [LARGE SCALE GENOMIC DNA]</scope>
    <source>
        <strain evidence="3 4">SWub3</strain>
    </source>
</reference>